<dbReference type="Proteomes" id="UP000442694">
    <property type="component" value="Unassembled WGS sequence"/>
</dbReference>
<sequence length="271" mass="31085">MSCEKILVLDSLDENSLNKLFSGEALAIHIKKYADKEISNKLTNYFIQHPKLECHPHDLKKEDKTVLVDYGVDRVGVSYNTTFGQAKESENYKKYFEGALPAIREVRNTCAPYLAPFDKFRLELDEMWSPGASIANFEGRKMHAGIARVMKRPELSYSVEKQPHFDGLQQKEVKLIGQYSVNIYIYMPEIGGELELWDVPAIPIENLIEDSSECDWRGILPISTIIRPEQGDLIMFNTRKPHAIRSFSASYRVTLQSFIGVLPNKHLMLWN</sequence>
<comment type="caution">
    <text evidence="1">The sequence shown here is derived from an EMBL/GenBank/DDBJ whole genome shotgun (WGS) entry which is preliminary data.</text>
</comment>
<gene>
    <name evidence="1" type="ORF">GCL57_04225</name>
</gene>
<dbReference type="Gene3D" id="2.60.120.620">
    <property type="entry name" value="q2cbj1_9rhob like domain"/>
    <property type="match status" value="1"/>
</dbReference>
<name>A0A833JFV7_9BACT</name>
<evidence type="ECO:0000313" key="2">
    <source>
        <dbReference type="Proteomes" id="UP000442694"/>
    </source>
</evidence>
<proteinExistence type="predicted"/>
<protein>
    <submittedName>
        <fullName evidence="1">2OG-Fe(II) oxygenase</fullName>
    </submittedName>
</protein>
<reference evidence="1 2" key="1">
    <citation type="submission" date="2019-10" db="EMBL/GenBank/DDBJ databases">
        <title>New genus of Silvanigrellaceae.</title>
        <authorList>
            <person name="Pitt A."/>
            <person name="Hahn M.W."/>
        </authorList>
    </citation>
    <scope>NUCLEOTIDE SEQUENCE [LARGE SCALE GENOMIC DNA]</scope>
    <source>
        <strain evidence="1 2">33A1-SZDP</strain>
    </source>
</reference>
<accession>A0A833JFV7</accession>
<organism evidence="1 2">
    <name type="scientific">Fluviispira multicolorata</name>
    <dbReference type="NCBI Taxonomy" id="2654512"/>
    <lineage>
        <taxon>Bacteria</taxon>
        <taxon>Pseudomonadati</taxon>
        <taxon>Bdellovibrionota</taxon>
        <taxon>Oligoflexia</taxon>
        <taxon>Silvanigrellales</taxon>
        <taxon>Silvanigrellaceae</taxon>
        <taxon>Fluviispira</taxon>
    </lineage>
</organism>
<dbReference type="AlphaFoldDB" id="A0A833JFV7"/>
<keyword evidence="2" id="KW-1185">Reference proteome</keyword>
<dbReference type="EMBL" id="WFLN01000005">
    <property type="protein sequence ID" value="KAB8031857.1"/>
    <property type="molecule type" value="Genomic_DNA"/>
</dbReference>
<dbReference type="RefSeq" id="WP_152212032.1">
    <property type="nucleotide sequence ID" value="NZ_WFLN01000005.1"/>
</dbReference>
<evidence type="ECO:0000313" key="1">
    <source>
        <dbReference type="EMBL" id="KAB8031857.1"/>
    </source>
</evidence>